<evidence type="ECO:0000256" key="1">
    <source>
        <dbReference type="SAM" id="Phobius"/>
    </source>
</evidence>
<feature type="transmembrane region" description="Helical" evidence="1">
    <location>
        <begin position="107"/>
        <end position="126"/>
    </location>
</feature>
<keyword evidence="3" id="KW-1185">Reference proteome</keyword>
<evidence type="ECO:0000313" key="3">
    <source>
        <dbReference type="Proteomes" id="UP000647172"/>
    </source>
</evidence>
<keyword evidence="1" id="KW-0472">Membrane</keyword>
<dbReference type="Proteomes" id="UP000647172">
    <property type="component" value="Unassembled WGS sequence"/>
</dbReference>
<evidence type="ECO:0000313" key="2">
    <source>
        <dbReference type="EMBL" id="GIE51589.1"/>
    </source>
</evidence>
<dbReference type="AlphaFoldDB" id="A0A919MJ99"/>
<name>A0A919MJ99_9ACTN</name>
<accession>A0A919MJ99</accession>
<dbReference type="EMBL" id="BOMQ01000060">
    <property type="protein sequence ID" value="GIE51589.1"/>
    <property type="molecule type" value="Genomic_DNA"/>
</dbReference>
<gene>
    <name evidence="2" type="ORF">Ani05nite_51230</name>
</gene>
<keyword evidence="1" id="KW-1133">Transmembrane helix</keyword>
<sequence>MGDKQLPRQRSHDSVCLRCRRLDQLVSVPAAVRAGHSTGVVRGSVTGRFGYDVPVSGRVVQVSALARALAAPRRPRAATGPAVVFGGSALLALWNLLVAVSDPAGGTAWFGLVFFLAVAAGSGWVLRTRQRRVQVMGPLVDEAVGLWRRSWYCRRCGVVSVYGAGAPTTVAASGLASALISVAQQRRQQRGLSVRPSSAGVLH</sequence>
<protein>
    <submittedName>
        <fullName evidence="2">Uncharacterized protein</fullName>
    </submittedName>
</protein>
<keyword evidence="1" id="KW-0812">Transmembrane</keyword>
<feature type="transmembrane region" description="Helical" evidence="1">
    <location>
        <begin position="82"/>
        <end position="101"/>
    </location>
</feature>
<organism evidence="2 3">
    <name type="scientific">Actinoplanes nipponensis</name>
    <dbReference type="NCBI Taxonomy" id="135950"/>
    <lineage>
        <taxon>Bacteria</taxon>
        <taxon>Bacillati</taxon>
        <taxon>Actinomycetota</taxon>
        <taxon>Actinomycetes</taxon>
        <taxon>Micromonosporales</taxon>
        <taxon>Micromonosporaceae</taxon>
        <taxon>Actinoplanes</taxon>
    </lineage>
</organism>
<proteinExistence type="predicted"/>
<reference evidence="2" key="1">
    <citation type="submission" date="2021-01" db="EMBL/GenBank/DDBJ databases">
        <title>Whole genome shotgun sequence of Actinoplanes nipponensis NBRC 14063.</title>
        <authorList>
            <person name="Komaki H."/>
            <person name="Tamura T."/>
        </authorList>
    </citation>
    <scope>NUCLEOTIDE SEQUENCE</scope>
    <source>
        <strain evidence="2">NBRC 14063</strain>
    </source>
</reference>
<comment type="caution">
    <text evidence="2">The sequence shown here is derived from an EMBL/GenBank/DDBJ whole genome shotgun (WGS) entry which is preliminary data.</text>
</comment>